<keyword evidence="2" id="KW-1185">Reference proteome</keyword>
<sequence length="63" mass="7125">MIIVEEKSIVDKIMDDEPLTKHDIQALGMFNDHYIDLLLNAGQKVVRRKVAESLVRAGMMEVG</sequence>
<evidence type="ECO:0000313" key="1">
    <source>
        <dbReference type="EMBL" id="MFC3388117.1"/>
    </source>
</evidence>
<proteinExistence type="predicted"/>
<dbReference type="EMBL" id="JBHRVQ010000001">
    <property type="protein sequence ID" value="MFC3388117.1"/>
    <property type="molecule type" value="Genomic_DNA"/>
</dbReference>
<dbReference type="Proteomes" id="UP001595637">
    <property type="component" value="Unassembled WGS sequence"/>
</dbReference>
<protein>
    <submittedName>
        <fullName evidence="1">Uncharacterized protein</fullName>
    </submittedName>
</protein>
<name>A0ABV7N7C7_9STAP</name>
<comment type="caution">
    <text evidence="1">The sequence shown here is derived from an EMBL/GenBank/DDBJ whole genome shotgun (WGS) entry which is preliminary data.</text>
</comment>
<reference evidence="2" key="1">
    <citation type="journal article" date="2019" name="Int. J. Syst. Evol. Microbiol.">
        <title>The Global Catalogue of Microorganisms (GCM) 10K type strain sequencing project: providing services to taxonomists for standard genome sequencing and annotation.</title>
        <authorList>
            <consortium name="The Broad Institute Genomics Platform"/>
            <consortium name="The Broad Institute Genome Sequencing Center for Infectious Disease"/>
            <person name="Wu L."/>
            <person name="Ma J."/>
        </authorList>
    </citation>
    <scope>NUCLEOTIDE SEQUENCE [LARGE SCALE GENOMIC DNA]</scope>
    <source>
        <strain evidence="2">CCM 7756</strain>
    </source>
</reference>
<gene>
    <name evidence="1" type="ORF">ACFOEO_06000</name>
</gene>
<accession>A0ABV7N7C7</accession>
<evidence type="ECO:0000313" key="2">
    <source>
        <dbReference type="Proteomes" id="UP001595637"/>
    </source>
</evidence>
<dbReference type="RefSeq" id="WP_380653096.1">
    <property type="nucleotide sequence ID" value="NZ_JBHRVQ010000001.1"/>
</dbReference>
<organism evidence="1 2">
    <name type="scientific">Salinicoccus sesuvii</name>
    <dbReference type="NCBI Taxonomy" id="868281"/>
    <lineage>
        <taxon>Bacteria</taxon>
        <taxon>Bacillati</taxon>
        <taxon>Bacillota</taxon>
        <taxon>Bacilli</taxon>
        <taxon>Bacillales</taxon>
        <taxon>Staphylococcaceae</taxon>
        <taxon>Salinicoccus</taxon>
    </lineage>
</organism>